<feature type="transmembrane region" description="Helical" evidence="6">
    <location>
        <begin position="41"/>
        <end position="66"/>
    </location>
</feature>
<feature type="domain" description="MARVEL" evidence="7">
    <location>
        <begin position="18"/>
        <end position="141"/>
    </location>
</feature>
<protein>
    <recommendedName>
        <fullName evidence="7">MARVEL domain-containing protein</fullName>
    </recommendedName>
</protein>
<evidence type="ECO:0000313" key="8">
    <source>
        <dbReference type="EMBL" id="EKM60413.1"/>
    </source>
</evidence>
<keyword evidence="3 6" id="KW-1133">Transmembrane helix</keyword>
<gene>
    <name evidence="8" type="ORF">PHACADRAFT_85172</name>
</gene>
<evidence type="ECO:0000256" key="1">
    <source>
        <dbReference type="ARBA" id="ARBA00004141"/>
    </source>
</evidence>
<keyword evidence="4 6" id="KW-0472">Membrane</keyword>
<accession>K5W908</accession>
<name>K5W908_PHACS</name>
<dbReference type="GeneID" id="18920487"/>
<evidence type="ECO:0000256" key="5">
    <source>
        <dbReference type="SAM" id="MobiDB-lite"/>
    </source>
</evidence>
<evidence type="ECO:0000256" key="4">
    <source>
        <dbReference type="ARBA" id="ARBA00023136"/>
    </source>
</evidence>
<dbReference type="EMBL" id="JH930468">
    <property type="protein sequence ID" value="EKM60413.1"/>
    <property type="molecule type" value="Genomic_DNA"/>
</dbReference>
<evidence type="ECO:0000256" key="2">
    <source>
        <dbReference type="ARBA" id="ARBA00022692"/>
    </source>
</evidence>
<dbReference type="Pfam" id="PF01284">
    <property type="entry name" value="MARVEL"/>
    <property type="match status" value="1"/>
</dbReference>
<proteinExistence type="predicted"/>
<evidence type="ECO:0000313" key="9">
    <source>
        <dbReference type="Proteomes" id="UP000008370"/>
    </source>
</evidence>
<feature type="transmembrane region" description="Helical" evidence="6">
    <location>
        <begin position="12"/>
        <end position="35"/>
    </location>
</feature>
<dbReference type="HOGENOM" id="CLU_083413_1_0_1"/>
<dbReference type="STRING" id="650164.K5W908"/>
<evidence type="ECO:0000259" key="7">
    <source>
        <dbReference type="Pfam" id="PF01284"/>
    </source>
</evidence>
<reference evidence="8 9" key="1">
    <citation type="journal article" date="2012" name="BMC Genomics">
        <title>Comparative genomics of the white-rot fungi, Phanerochaete carnosa and P. chrysosporium, to elucidate the genetic basis of the distinct wood types they colonize.</title>
        <authorList>
            <person name="Suzuki H."/>
            <person name="MacDonald J."/>
            <person name="Syed K."/>
            <person name="Salamov A."/>
            <person name="Hori C."/>
            <person name="Aerts A."/>
            <person name="Henrissat B."/>
            <person name="Wiebenga A."/>
            <person name="vanKuyk P.A."/>
            <person name="Barry K."/>
            <person name="Lindquist E."/>
            <person name="LaButti K."/>
            <person name="Lapidus A."/>
            <person name="Lucas S."/>
            <person name="Coutinho P."/>
            <person name="Gong Y."/>
            <person name="Samejima M."/>
            <person name="Mahadevan R."/>
            <person name="Abou-Zaid M."/>
            <person name="de Vries R.P."/>
            <person name="Igarashi K."/>
            <person name="Yadav J.S."/>
            <person name="Grigoriev I.V."/>
            <person name="Master E.R."/>
        </authorList>
    </citation>
    <scope>NUCLEOTIDE SEQUENCE [LARGE SCALE GENOMIC DNA]</scope>
    <source>
        <strain evidence="8 9">HHB-10118-sp</strain>
    </source>
</reference>
<organism evidence="8 9">
    <name type="scientific">Phanerochaete carnosa (strain HHB-10118-sp)</name>
    <name type="common">White-rot fungus</name>
    <name type="synonym">Peniophora carnosa</name>
    <dbReference type="NCBI Taxonomy" id="650164"/>
    <lineage>
        <taxon>Eukaryota</taxon>
        <taxon>Fungi</taxon>
        <taxon>Dikarya</taxon>
        <taxon>Basidiomycota</taxon>
        <taxon>Agaricomycotina</taxon>
        <taxon>Agaricomycetes</taxon>
        <taxon>Polyporales</taxon>
        <taxon>Phanerochaetaceae</taxon>
        <taxon>Phanerochaete</taxon>
    </lineage>
</organism>
<dbReference type="AlphaFoldDB" id="K5W908"/>
<evidence type="ECO:0000256" key="6">
    <source>
        <dbReference type="SAM" id="Phobius"/>
    </source>
</evidence>
<dbReference type="RefSeq" id="XP_007389873.1">
    <property type="nucleotide sequence ID" value="XM_007389811.1"/>
</dbReference>
<feature type="transmembrane region" description="Helical" evidence="6">
    <location>
        <begin position="78"/>
        <end position="100"/>
    </location>
</feature>
<dbReference type="InterPro" id="IPR008253">
    <property type="entry name" value="Marvel"/>
</dbReference>
<feature type="region of interest" description="Disordered" evidence="5">
    <location>
        <begin position="193"/>
        <end position="214"/>
    </location>
</feature>
<dbReference type="InParanoid" id="K5W908"/>
<feature type="transmembrane region" description="Helical" evidence="6">
    <location>
        <begin position="127"/>
        <end position="152"/>
    </location>
</feature>
<feature type="compositionally biased region" description="Pro residues" evidence="5">
    <location>
        <begin position="193"/>
        <end position="204"/>
    </location>
</feature>
<dbReference type="Proteomes" id="UP000008370">
    <property type="component" value="Unassembled WGS sequence"/>
</dbReference>
<dbReference type="OrthoDB" id="3364107at2759"/>
<dbReference type="KEGG" id="pco:PHACADRAFT_85172"/>
<evidence type="ECO:0000256" key="3">
    <source>
        <dbReference type="ARBA" id="ARBA00022989"/>
    </source>
</evidence>
<keyword evidence="2 6" id="KW-0812">Transmembrane</keyword>
<comment type="subcellular location">
    <subcellularLocation>
        <location evidence="1">Membrane</location>
        <topology evidence="1">Multi-pass membrane protein</topology>
    </subcellularLocation>
</comment>
<sequence>MPAHWIGRVRLGVFSAVSVFAVIVLRLAAGLITITKDEFDGYYSFAPLAVAAAVLTIITLPVMLIIDFFRRGAVTSMILVEIVWLRILWILWLAIGSWIASQLRPDGSCGIYFAPNWLTTTCTEAQATAAFAFLTWIALLAYWIVLLIMALISATKGSCRMWYTSIKGADFASDTAEYKGAAATPVMQQGYPPAAPYPVGPQPDNPGYQWPPEL</sequence>
<keyword evidence="9" id="KW-1185">Reference proteome</keyword>
<dbReference type="GO" id="GO:0016020">
    <property type="term" value="C:membrane"/>
    <property type="evidence" value="ECO:0007669"/>
    <property type="project" value="UniProtKB-SubCell"/>
</dbReference>